<comment type="subcellular location">
    <subcellularLocation>
        <location evidence="1">Host cytoplasm</location>
        <location evidence="1">Host cytoskeleton</location>
    </subcellularLocation>
    <subcellularLocation>
        <location evidence="2">Virion</location>
    </subcellularLocation>
</comment>
<proteinExistence type="predicted"/>
<name>F2WJL0_9REOV</name>
<organism evidence="7 8">
    <name type="scientific">Scophthalmus maximus reovirus</name>
    <dbReference type="NCBI Taxonomy" id="994485"/>
    <lineage>
        <taxon>Viruses</taxon>
        <taxon>Riboviria</taxon>
        <taxon>Orthornavirae</taxon>
        <taxon>Duplornaviricota</taxon>
        <taxon>Resentoviricetes</taxon>
        <taxon>Reovirales</taxon>
        <taxon>Spinareoviridae</taxon>
        <taxon>Aquareovirus</taxon>
        <taxon>Aquareovirus scophthalmi</taxon>
    </lineage>
</organism>
<dbReference type="InterPro" id="IPR012494">
    <property type="entry name" value="Reovirus_Mu2"/>
</dbReference>
<dbReference type="GeneID" id="37618810"/>
<dbReference type="GO" id="GO:0005198">
    <property type="term" value="F:structural molecule activity"/>
    <property type="evidence" value="ECO:0007669"/>
    <property type="project" value="InterPro"/>
</dbReference>
<sequence>MITIVFIPGHGFNWNDSTPLKYIDSRIYRTRIPKDTLTLFAPAWFKSQLEHYVGTHGIEEVYSWCQRLISPLTNRFVLLPRPKSFAKWLLSTPSANIWDIPRWKLDLAAAGKAPPDLYDGIHPLLGHDATVTKSVSLIAGHPIVYSRTRHVFGGPLYLATDVSAYSGFINQSALDAIFKHDADLPSSRRSAVHITILPNLTNSRSFMLDLPDLTIDPDYPLSAFHGHLTRVGQNTTRMMPLDGLCWRLTRGSAKPTWTPEFDEAFRLLRLSRPAASDARPNFGTETVLVHVDLTLNVDTRDNSAPRAPLHVHVLNVPLAYLTLMDLKLSQCYPLRTEDGNTVPWFLVLVLLSDGVQLAGTKRPVLLQTSIAELQPWWEVTLNAFLNPHAVTVRSGVIKDIMGVALALPKGSYKSTFIDVITKNLSNPDAIFPQETVTDSDDLGDSLSPSFENQIMDVWHALGTDVLEQGVRAILTPGAYGAVFPIEIYQEFSKLYHDVMIPAQRARAAFISQRGRSLVYVHTPYEIVSANVPMQVAPCQIALDSMVNVLIRHKRVGGVTGQVLLDHCYRLMGATTTPQPAGLYYRSLFGPWLELAAHPTSTVPIWLETEVSAHTLREVGWSVDGDEPLLINILEGLVPTDSVFLVKLPQRVPSRASVVVTAVTDLRISLSPPLPTRMVHSSVLLPVTSVARFMAPNRILLAGTSISVRGPVTWMTTSSPVAESGSGPSGP</sequence>
<evidence type="ECO:0000256" key="5">
    <source>
        <dbReference type="ARBA" id="ARBA00023111"/>
    </source>
</evidence>
<keyword evidence="3" id="KW-0167">Capsid protein</keyword>
<evidence type="ECO:0000256" key="4">
    <source>
        <dbReference type="ARBA" id="ARBA00022844"/>
    </source>
</evidence>
<dbReference type="OrthoDB" id="2388at10239"/>
<evidence type="ECO:0000256" key="3">
    <source>
        <dbReference type="ARBA" id="ARBA00022561"/>
    </source>
</evidence>
<dbReference type="Pfam" id="PF07781">
    <property type="entry name" value="Reovirus_Mu2"/>
    <property type="match status" value="1"/>
</dbReference>
<dbReference type="KEGG" id="vg:37618810"/>
<evidence type="ECO:0000256" key="2">
    <source>
        <dbReference type="ARBA" id="ARBA00004328"/>
    </source>
</evidence>
<dbReference type="RefSeq" id="YP_009507751.1">
    <property type="nucleotide sequence ID" value="NC_038636.1"/>
</dbReference>
<reference evidence="7 8" key="1">
    <citation type="journal article" date="2011" name="BMC Genomics">
        <title>Turbot reovirus (SMReV) genome encoding a FAST protein with a non-AUG start site.</title>
        <authorList>
            <person name="Ke F."/>
            <person name="He L.B."/>
            <person name="Pei C."/>
            <person name="Zhang Q.Y."/>
        </authorList>
    </citation>
    <scope>NUCLEOTIDE SEQUENCE [LARGE SCALE GENOMIC DNA]</scope>
</reference>
<evidence type="ECO:0000313" key="7">
    <source>
        <dbReference type="EMBL" id="ADZ31980.1"/>
    </source>
</evidence>
<evidence type="ECO:0000313" key="8">
    <source>
        <dbReference type="Proteomes" id="UP000232681"/>
    </source>
</evidence>
<keyword evidence="8" id="KW-1185">Reference proteome</keyword>
<accession>F2WJL0</accession>
<protein>
    <submittedName>
        <fullName evidence="7">VP4</fullName>
    </submittedName>
</protein>
<dbReference type="Proteomes" id="UP000232681">
    <property type="component" value="Genome"/>
</dbReference>
<keyword evidence="5" id="KW-1037">Host cytoskeleton</keyword>
<dbReference type="GO" id="GO:0019028">
    <property type="term" value="C:viral capsid"/>
    <property type="evidence" value="ECO:0007669"/>
    <property type="project" value="UniProtKB-KW"/>
</dbReference>
<dbReference type="GO" id="GO:0044163">
    <property type="term" value="C:host cytoskeleton"/>
    <property type="evidence" value="ECO:0007669"/>
    <property type="project" value="UniProtKB-SubCell"/>
</dbReference>
<keyword evidence="4" id="KW-0946">Virion</keyword>
<keyword evidence="6" id="KW-1035">Host cytoplasm</keyword>
<dbReference type="EMBL" id="HM989934">
    <property type="protein sequence ID" value="ADZ31980.1"/>
    <property type="molecule type" value="Genomic_RNA"/>
</dbReference>
<evidence type="ECO:0000256" key="6">
    <source>
        <dbReference type="ARBA" id="ARBA00023200"/>
    </source>
</evidence>
<evidence type="ECO:0000256" key="1">
    <source>
        <dbReference type="ARBA" id="ARBA00004133"/>
    </source>
</evidence>